<comment type="caution">
    <text evidence="1">The sequence shown here is derived from an EMBL/GenBank/DDBJ whole genome shotgun (WGS) entry which is preliminary data.</text>
</comment>
<keyword evidence="1" id="KW-0418">Kinase</keyword>
<name>A0A833Q6C5_9POAL</name>
<evidence type="ECO:0000313" key="2">
    <source>
        <dbReference type="Proteomes" id="UP000623129"/>
    </source>
</evidence>
<keyword evidence="1" id="KW-0808">Transferase</keyword>
<dbReference type="AlphaFoldDB" id="A0A833Q6C5"/>
<keyword evidence="2" id="KW-1185">Reference proteome</keyword>
<organism evidence="1 2">
    <name type="scientific">Carex littledalei</name>
    <dbReference type="NCBI Taxonomy" id="544730"/>
    <lineage>
        <taxon>Eukaryota</taxon>
        <taxon>Viridiplantae</taxon>
        <taxon>Streptophyta</taxon>
        <taxon>Embryophyta</taxon>
        <taxon>Tracheophyta</taxon>
        <taxon>Spermatophyta</taxon>
        <taxon>Magnoliopsida</taxon>
        <taxon>Liliopsida</taxon>
        <taxon>Poales</taxon>
        <taxon>Cyperaceae</taxon>
        <taxon>Cyperoideae</taxon>
        <taxon>Cariceae</taxon>
        <taxon>Carex</taxon>
        <taxon>Carex subgen. Euthyceras</taxon>
    </lineage>
</organism>
<dbReference type="PANTHER" id="PTHR27006:SF606">
    <property type="entry name" value="INTERLEUKIN-1 RECEPTOR-ASSOCIATED KINASE 4"/>
    <property type="match status" value="1"/>
</dbReference>
<reference evidence="1" key="1">
    <citation type="submission" date="2020-01" db="EMBL/GenBank/DDBJ databases">
        <title>Genome sequence of Kobresia littledalei, the first chromosome-level genome in the family Cyperaceae.</title>
        <authorList>
            <person name="Qu G."/>
        </authorList>
    </citation>
    <scope>NUCLEOTIDE SEQUENCE</scope>
    <source>
        <strain evidence="1">C.B.Clarke</strain>
        <tissue evidence="1">Leaf</tissue>
    </source>
</reference>
<dbReference type="OrthoDB" id="689128at2759"/>
<proteinExistence type="predicted"/>
<sequence>MGVRCNFHYEVYSFYSGVSMVNLDATTLALAPAPVLQPTGSTGKKADTTIIDIAVAIPGVAAWKHWTAGTVPRMIDTILRDCPTNEIVRYVHIALLCVQDDQTDRPKMSEVVIMLSSNTISLQAPSRPPFCITNTGS</sequence>
<protein>
    <submittedName>
        <fullName evidence="1">Putative receptor-like protein kinase</fullName>
    </submittedName>
</protein>
<gene>
    <name evidence="1" type="ORF">FCM35_KLT21806</name>
</gene>
<dbReference type="GO" id="GO:0016301">
    <property type="term" value="F:kinase activity"/>
    <property type="evidence" value="ECO:0007669"/>
    <property type="project" value="UniProtKB-KW"/>
</dbReference>
<evidence type="ECO:0000313" key="1">
    <source>
        <dbReference type="EMBL" id="KAF3319945.1"/>
    </source>
</evidence>
<dbReference type="PANTHER" id="PTHR27006">
    <property type="entry name" value="PROMASTIGOTE SURFACE ANTIGEN PROTEIN PSA"/>
    <property type="match status" value="1"/>
</dbReference>
<dbReference type="Gene3D" id="1.10.510.10">
    <property type="entry name" value="Transferase(Phosphotransferase) domain 1"/>
    <property type="match status" value="1"/>
</dbReference>
<keyword evidence="1" id="KW-0675">Receptor</keyword>
<accession>A0A833Q6C5</accession>
<dbReference type="EMBL" id="SWLB01000186">
    <property type="protein sequence ID" value="KAF3319945.1"/>
    <property type="molecule type" value="Genomic_DNA"/>
</dbReference>
<dbReference type="Proteomes" id="UP000623129">
    <property type="component" value="Unassembled WGS sequence"/>
</dbReference>